<protein>
    <submittedName>
        <fullName evidence="1">Uncharacterized protein</fullName>
    </submittedName>
</protein>
<evidence type="ECO:0000313" key="1">
    <source>
        <dbReference type="EMBL" id="PNF19520.1"/>
    </source>
</evidence>
<dbReference type="Proteomes" id="UP000235965">
    <property type="component" value="Unassembled WGS sequence"/>
</dbReference>
<evidence type="ECO:0000313" key="2">
    <source>
        <dbReference type="Proteomes" id="UP000235965"/>
    </source>
</evidence>
<dbReference type="EMBL" id="NEVH01021919">
    <property type="protein sequence ID" value="PNF19520.1"/>
    <property type="molecule type" value="Genomic_DNA"/>
</dbReference>
<organism evidence="1 2">
    <name type="scientific">Cryptotermes secundus</name>
    <dbReference type="NCBI Taxonomy" id="105785"/>
    <lineage>
        <taxon>Eukaryota</taxon>
        <taxon>Metazoa</taxon>
        <taxon>Ecdysozoa</taxon>
        <taxon>Arthropoda</taxon>
        <taxon>Hexapoda</taxon>
        <taxon>Insecta</taxon>
        <taxon>Pterygota</taxon>
        <taxon>Neoptera</taxon>
        <taxon>Polyneoptera</taxon>
        <taxon>Dictyoptera</taxon>
        <taxon>Blattodea</taxon>
        <taxon>Blattoidea</taxon>
        <taxon>Termitoidae</taxon>
        <taxon>Kalotermitidae</taxon>
        <taxon>Cryptotermitinae</taxon>
        <taxon>Cryptotermes</taxon>
    </lineage>
</organism>
<name>A0A2J7PT54_9NEOP</name>
<proteinExistence type="predicted"/>
<sequence length="52" mass="5839">MPCIIIRFKNLQANDEQGVCIAGQEPAKGQQWMSQAVLLSLDMTVNHIKQLK</sequence>
<dbReference type="AlphaFoldDB" id="A0A2J7PT54"/>
<reference evidence="1 2" key="1">
    <citation type="submission" date="2017-12" db="EMBL/GenBank/DDBJ databases">
        <title>Hemimetabolous genomes reveal molecular basis of termite eusociality.</title>
        <authorList>
            <person name="Harrison M.C."/>
            <person name="Jongepier E."/>
            <person name="Robertson H.M."/>
            <person name="Arning N."/>
            <person name="Bitard-Feildel T."/>
            <person name="Chao H."/>
            <person name="Childers C.P."/>
            <person name="Dinh H."/>
            <person name="Doddapaneni H."/>
            <person name="Dugan S."/>
            <person name="Gowin J."/>
            <person name="Greiner C."/>
            <person name="Han Y."/>
            <person name="Hu H."/>
            <person name="Hughes D.S.T."/>
            <person name="Huylmans A.-K."/>
            <person name="Kemena C."/>
            <person name="Kremer L.P.M."/>
            <person name="Lee S.L."/>
            <person name="Lopez-Ezquerra A."/>
            <person name="Mallet L."/>
            <person name="Monroy-Kuhn J.M."/>
            <person name="Moser A."/>
            <person name="Murali S.C."/>
            <person name="Muzny D.M."/>
            <person name="Otani S."/>
            <person name="Piulachs M.-D."/>
            <person name="Poelchau M."/>
            <person name="Qu J."/>
            <person name="Schaub F."/>
            <person name="Wada-Katsumata A."/>
            <person name="Worley K.C."/>
            <person name="Xie Q."/>
            <person name="Ylla G."/>
            <person name="Poulsen M."/>
            <person name="Gibbs R.A."/>
            <person name="Schal C."/>
            <person name="Richards S."/>
            <person name="Belles X."/>
            <person name="Korb J."/>
            <person name="Bornberg-Bauer E."/>
        </authorList>
    </citation>
    <scope>NUCLEOTIDE SEQUENCE [LARGE SCALE GENOMIC DNA]</scope>
    <source>
        <tissue evidence="1">Whole body</tissue>
    </source>
</reference>
<comment type="caution">
    <text evidence="1">The sequence shown here is derived from an EMBL/GenBank/DDBJ whole genome shotgun (WGS) entry which is preliminary data.</text>
</comment>
<gene>
    <name evidence="1" type="ORF">B7P43_G02177</name>
</gene>
<keyword evidence="2" id="KW-1185">Reference proteome</keyword>
<accession>A0A2J7PT54</accession>
<dbReference type="InParanoid" id="A0A2J7PT54"/>